<sequence length="171" mass="18631">MSRDLEVVVACSLHGFKSSFFVSRVRNPSSDILNVICSPPSVEKSNGHSYTPRRSSQHVDSFNRLFGTPDAKKIVPRRASLTNQDVTNRNPVTGNGVTSWDYRPNTRNSTPRIRTERNPVTGETYTIISPATTPTKPVQNGFAKMNGTSTPVQNGNATPQLNGNCTPNGNA</sequence>
<accession>A0AAV8WID7</accession>
<feature type="compositionally biased region" description="Polar residues" evidence="1">
    <location>
        <begin position="80"/>
        <end position="98"/>
    </location>
</feature>
<gene>
    <name evidence="2" type="ORF">NQ315_009975</name>
</gene>
<reference evidence="2 3" key="1">
    <citation type="journal article" date="2023" name="Insect Mol. Biol.">
        <title>Genome sequencing provides insights into the evolution of gene families encoding plant cell wall-degrading enzymes in longhorned beetles.</title>
        <authorList>
            <person name="Shin N.R."/>
            <person name="Okamura Y."/>
            <person name="Kirsch R."/>
            <person name="Pauchet Y."/>
        </authorList>
    </citation>
    <scope>NUCLEOTIDE SEQUENCE [LARGE SCALE GENOMIC DNA]</scope>
    <source>
        <strain evidence="2">EAD_L_NR</strain>
    </source>
</reference>
<evidence type="ECO:0008006" key="4">
    <source>
        <dbReference type="Google" id="ProtNLM"/>
    </source>
</evidence>
<comment type="caution">
    <text evidence="2">The sequence shown here is derived from an EMBL/GenBank/DDBJ whole genome shotgun (WGS) entry which is preliminary data.</text>
</comment>
<evidence type="ECO:0000256" key="1">
    <source>
        <dbReference type="SAM" id="MobiDB-lite"/>
    </source>
</evidence>
<feature type="region of interest" description="Disordered" evidence="1">
    <location>
        <begin position="79"/>
        <end position="115"/>
    </location>
</feature>
<proteinExistence type="predicted"/>
<evidence type="ECO:0000313" key="3">
    <source>
        <dbReference type="Proteomes" id="UP001159042"/>
    </source>
</evidence>
<feature type="region of interest" description="Disordered" evidence="1">
    <location>
        <begin position="147"/>
        <end position="171"/>
    </location>
</feature>
<protein>
    <recommendedName>
        <fullName evidence="4">Microtubule-associated protein Jupiter</fullName>
    </recommendedName>
</protein>
<name>A0AAV8WID7_9CUCU</name>
<dbReference type="EMBL" id="JANEYG010000001">
    <property type="protein sequence ID" value="KAJ8926118.1"/>
    <property type="molecule type" value="Genomic_DNA"/>
</dbReference>
<organism evidence="2 3">
    <name type="scientific">Exocentrus adspersus</name>
    <dbReference type="NCBI Taxonomy" id="1586481"/>
    <lineage>
        <taxon>Eukaryota</taxon>
        <taxon>Metazoa</taxon>
        <taxon>Ecdysozoa</taxon>
        <taxon>Arthropoda</taxon>
        <taxon>Hexapoda</taxon>
        <taxon>Insecta</taxon>
        <taxon>Pterygota</taxon>
        <taxon>Neoptera</taxon>
        <taxon>Endopterygota</taxon>
        <taxon>Coleoptera</taxon>
        <taxon>Polyphaga</taxon>
        <taxon>Cucujiformia</taxon>
        <taxon>Chrysomeloidea</taxon>
        <taxon>Cerambycidae</taxon>
        <taxon>Lamiinae</taxon>
        <taxon>Acanthocinini</taxon>
        <taxon>Exocentrus</taxon>
    </lineage>
</organism>
<keyword evidence="3" id="KW-1185">Reference proteome</keyword>
<dbReference type="AlphaFoldDB" id="A0AAV8WID7"/>
<dbReference type="Proteomes" id="UP001159042">
    <property type="component" value="Unassembled WGS sequence"/>
</dbReference>
<evidence type="ECO:0000313" key="2">
    <source>
        <dbReference type="EMBL" id="KAJ8926118.1"/>
    </source>
</evidence>